<dbReference type="Proteomes" id="UP000242715">
    <property type="component" value="Unassembled WGS sequence"/>
</dbReference>
<proteinExistence type="predicted"/>
<organism evidence="1 2">
    <name type="scientific">Trifolium subterraneum</name>
    <name type="common">Subterranean clover</name>
    <dbReference type="NCBI Taxonomy" id="3900"/>
    <lineage>
        <taxon>Eukaryota</taxon>
        <taxon>Viridiplantae</taxon>
        <taxon>Streptophyta</taxon>
        <taxon>Embryophyta</taxon>
        <taxon>Tracheophyta</taxon>
        <taxon>Spermatophyta</taxon>
        <taxon>Magnoliopsida</taxon>
        <taxon>eudicotyledons</taxon>
        <taxon>Gunneridae</taxon>
        <taxon>Pentapetalae</taxon>
        <taxon>rosids</taxon>
        <taxon>fabids</taxon>
        <taxon>Fabales</taxon>
        <taxon>Fabaceae</taxon>
        <taxon>Papilionoideae</taxon>
        <taxon>50 kb inversion clade</taxon>
        <taxon>NPAAA clade</taxon>
        <taxon>Hologalegina</taxon>
        <taxon>IRL clade</taxon>
        <taxon>Trifolieae</taxon>
        <taxon>Trifolium</taxon>
    </lineage>
</organism>
<accession>A0A2Z6NNI7</accession>
<sequence>MTNIGAVKFAPPHVCVGFNQGFSPEWRKAWYDERVCWNEIDEEYEREADEQYELCLEQISECFNQDDRLPTNRSYITIQNIVEM</sequence>
<dbReference type="EMBL" id="DF974162">
    <property type="protein sequence ID" value="GAU45934.1"/>
    <property type="molecule type" value="Genomic_DNA"/>
</dbReference>
<protein>
    <submittedName>
        <fullName evidence="1">Uncharacterized protein</fullName>
    </submittedName>
</protein>
<reference evidence="2" key="1">
    <citation type="journal article" date="2017" name="Front. Plant Sci.">
        <title>Climate Clever Clovers: New Paradigm to Reduce the Environmental Footprint of Ruminants by Breeding Low Methanogenic Forages Utilizing Haplotype Variation.</title>
        <authorList>
            <person name="Kaur P."/>
            <person name="Appels R."/>
            <person name="Bayer P.E."/>
            <person name="Keeble-Gagnere G."/>
            <person name="Wang J."/>
            <person name="Hirakawa H."/>
            <person name="Shirasawa K."/>
            <person name="Vercoe P."/>
            <person name="Stefanova K."/>
            <person name="Durmic Z."/>
            <person name="Nichols P."/>
            <person name="Revell C."/>
            <person name="Isobe S.N."/>
            <person name="Edwards D."/>
            <person name="Erskine W."/>
        </authorList>
    </citation>
    <scope>NUCLEOTIDE SEQUENCE [LARGE SCALE GENOMIC DNA]</scope>
    <source>
        <strain evidence="2">cv. Daliak</strain>
    </source>
</reference>
<dbReference type="AlphaFoldDB" id="A0A2Z6NNI7"/>
<evidence type="ECO:0000313" key="2">
    <source>
        <dbReference type="Proteomes" id="UP000242715"/>
    </source>
</evidence>
<keyword evidence="2" id="KW-1185">Reference proteome</keyword>
<name>A0A2Z6NNI7_TRISU</name>
<gene>
    <name evidence="1" type="ORF">TSUD_100110</name>
</gene>
<evidence type="ECO:0000313" key="1">
    <source>
        <dbReference type="EMBL" id="GAU45934.1"/>
    </source>
</evidence>